<keyword evidence="2" id="KW-0732">Signal</keyword>
<dbReference type="Gene3D" id="2.40.50.40">
    <property type="match status" value="1"/>
</dbReference>
<evidence type="ECO:0000256" key="2">
    <source>
        <dbReference type="SAM" id="SignalP"/>
    </source>
</evidence>
<accession>A0A345D736</accession>
<dbReference type="GO" id="GO:0005615">
    <property type="term" value="C:extracellular space"/>
    <property type="evidence" value="ECO:0007669"/>
    <property type="project" value="UniProtKB-KW"/>
</dbReference>
<dbReference type="PRINTS" id="PR00436">
    <property type="entry name" value="INTERLEUKIN8"/>
</dbReference>
<evidence type="ECO:0000256" key="1">
    <source>
        <dbReference type="ARBA" id="ARBA00022514"/>
    </source>
</evidence>
<protein>
    <submittedName>
        <fullName evidence="4">Chemokine ligand 18b</fullName>
    </submittedName>
</protein>
<feature type="signal peptide" evidence="2">
    <location>
        <begin position="1"/>
        <end position="25"/>
    </location>
</feature>
<proteinExistence type="evidence at transcript level"/>
<dbReference type="InterPro" id="IPR001811">
    <property type="entry name" value="Chemokine_IL8-like_dom"/>
</dbReference>
<organism evidence="4">
    <name type="scientific">Ctenopharyngodon idella</name>
    <name type="common">Grass carp</name>
    <name type="synonym">Leuciscus idella</name>
    <dbReference type="NCBI Taxonomy" id="7959"/>
    <lineage>
        <taxon>Eukaryota</taxon>
        <taxon>Metazoa</taxon>
        <taxon>Chordata</taxon>
        <taxon>Craniata</taxon>
        <taxon>Vertebrata</taxon>
        <taxon>Euteleostomi</taxon>
        <taxon>Actinopterygii</taxon>
        <taxon>Neopterygii</taxon>
        <taxon>Teleostei</taxon>
        <taxon>Ostariophysi</taxon>
        <taxon>Cypriniformes</taxon>
        <taxon>Xenocyprididae</taxon>
        <taxon>Xenocypridinae</taxon>
        <taxon>Ctenopharyngodon</taxon>
    </lineage>
</organism>
<dbReference type="GO" id="GO:0008009">
    <property type="term" value="F:chemokine activity"/>
    <property type="evidence" value="ECO:0007669"/>
    <property type="project" value="InterPro"/>
</dbReference>
<sequence length="116" mass="13263">MAFLPKALLLLLLAVVCIQLSGVQAETPRDRCWCVETKKYVRKETIEEFSIFPIRPRCDKVEIILTLKPVNNISEVVQRCLNPSSAQGKNLQTCWKRNTNNTFTFKMSNCPMSQNA</sequence>
<dbReference type="EMBL" id="MF783136">
    <property type="protein sequence ID" value="AXF84166.1"/>
    <property type="molecule type" value="mRNA"/>
</dbReference>
<feature type="domain" description="Chemokine interleukin-8-like" evidence="3">
    <location>
        <begin position="31"/>
        <end position="91"/>
    </location>
</feature>
<keyword evidence="1" id="KW-0202">Cytokine</keyword>
<dbReference type="InterPro" id="IPR036048">
    <property type="entry name" value="Interleukin_8-like_sf"/>
</dbReference>
<gene>
    <name evidence="4" type="primary">CXCL18b</name>
</gene>
<dbReference type="GO" id="GO:0006955">
    <property type="term" value="P:immune response"/>
    <property type="evidence" value="ECO:0007669"/>
    <property type="project" value="InterPro"/>
</dbReference>
<dbReference type="Pfam" id="PF00048">
    <property type="entry name" value="IL8"/>
    <property type="match status" value="1"/>
</dbReference>
<dbReference type="SUPFAM" id="SSF54117">
    <property type="entry name" value="Interleukin 8-like chemokines"/>
    <property type="match status" value="1"/>
</dbReference>
<evidence type="ECO:0000313" key="4">
    <source>
        <dbReference type="EMBL" id="AXF84166.1"/>
    </source>
</evidence>
<evidence type="ECO:0000259" key="3">
    <source>
        <dbReference type="Pfam" id="PF00048"/>
    </source>
</evidence>
<dbReference type="AlphaFoldDB" id="A0A345D736"/>
<name>A0A345D736_CTEID</name>
<feature type="chain" id="PRO_5016583318" evidence="2">
    <location>
        <begin position="26"/>
        <end position="116"/>
    </location>
</feature>
<reference evidence="4" key="1">
    <citation type="submission" date="2017-08" db="EMBL/GenBank/DDBJ databases">
        <title>An investigation of the diversity and expression of chemokine superfamily by teleost fishes grass carp Ctenopharyngodon idella.</title>
        <authorList>
            <person name="Liao Z."/>
            <person name="Su J."/>
        </authorList>
    </citation>
    <scope>NUCLEOTIDE SEQUENCE</scope>
</reference>